<proteinExistence type="predicted"/>
<name>A0A2K1Y4H8_POPTR</name>
<keyword evidence="2" id="KW-1185">Reference proteome</keyword>
<sequence>MSMVRSVMPNASTVDEANQVSTRFLADKFPSANVAGLELSPFFVSVAQFKGKKTEFSQERILLNGCMLWRKTQAFHPNHLILFPFHVWKHPGFLRPGGTIAVSDKPPKSKILQVCFQCHHSIL</sequence>
<dbReference type="InterPro" id="IPR029063">
    <property type="entry name" value="SAM-dependent_MTases_sf"/>
</dbReference>
<organism evidence="1 2">
    <name type="scientific">Populus trichocarpa</name>
    <name type="common">Western balsam poplar</name>
    <name type="synonym">Populus balsamifera subsp. trichocarpa</name>
    <dbReference type="NCBI Taxonomy" id="3694"/>
    <lineage>
        <taxon>Eukaryota</taxon>
        <taxon>Viridiplantae</taxon>
        <taxon>Streptophyta</taxon>
        <taxon>Embryophyta</taxon>
        <taxon>Tracheophyta</taxon>
        <taxon>Spermatophyta</taxon>
        <taxon>Magnoliopsida</taxon>
        <taxon>eudicotyledons</taxon>
        <taxon>Gunneridae</taxon>
        <taxon>Pentapetalae</taxon>
        <taxon>rosids</taxon>
        <taxon>fabids</taxon>
        <taxon>Malpighiales</taxon>
        <taxon>Salicaceae</taxon>
        <taxon>Saliceae</taxon>
        <taxon>Populus</taxon>
    </lineage>
</organism>
<gene>
    <name evidence="1" type="ORF">POPTR_013G117800</name>
</gene>
<dbReference type="AlphaFoldDB" id="A0A2K1Y4H8"/>
<evidence type="ECO:0000313" key="1">
    <source>
        <dbReference type="EMBL" id="PNT07937.1"/>
    </source>
</evidence>
<dbReference type="STRING" id="3694.A0A2K1Y4H8"/>
<evidence type="ECO:0000313" key="2">
    <source>
        <dbReference type="Proteomes" id="UP000006729"/>
    </source>
</evidence>
<dbReference type="EMBL" id="CM009302">
    <property type="protein sequence ID" value="PNT07937.1"/>
    <property type="molecule type" value="Genomic_DNA"/>
</dbReference>
<dbReference type="Proteomes" id="UP000006729">
    <property type="component" value="Chromosome 13"/>
</dbReference>
<dbReference type="SUPFAM" id="SSF53335">
    <property type="entry name" value="S-adenosyl-L-methionine-dependent methyltransferases"/>
    <property type="match status" value="1"/>
</dbReference>
<dbReference type="InParanoid" id="A0A2K1Y4H8"/>
<protein>
    <submittedName>
        <fullName evidence="1">Uncharacterized protein</fullName>
    </submittedName>
</protein>
<accession>A0A2K1Y4H8</accession>
<reference evidence="1 2" key="1">
    <citation type="journal article" date="2006" name="Science">
        <title>The genome of black cottonwood, Populus trichocarpa (Torr. &amp; Gray).</title>
        <authorList>
            <person name="Tuskan G.A."/>
            <person name="Difazio S."/>
            <person name="Jansson S."/>
            <person name="Bohlmann J."/>
            <person name="Grigoriev I."/>
            <person name="Hellsten U."/>
            <person name="Putnam N."/>
            <person name="Ralph S."/>
            <person name="Rombauts S."/>
            <person name="Salamov A."/>
            <person name="Schein J."/>
            <person name="Sterck L."/>
            <person name="Aerts A."/>
            <person name="Bhalerao R.R."/>
            <person name="Bhalerao R.P."/>
            <person name="Blaudez D."/>
            <person name="Boerjan W."/>
            <person name="Brun A."/>
            <person name="Brunner A."/>
            <person name="Busov V."/>
            <person name="Campbell M."/>
            <person name="Carlson J."/>
            <person name="Chalot M."/>
            <person name="Chapman J."/>
            <person name="Chen G.L."/>
            <person name="Cooper D."/>
            <person name="Coutinho P.M."/>
            <person name="Couturier J."/>
            <person name="Covert S."/>
            <person name="Cronk Q."/>
            <person name="Cunningham R."/>
            <person name="Davis J."/>
            <person name="Degroeve S."/>
            <person name="Dejardin A."/>
            <person name="Depamphilis C."/>
            <person name="Detter J."/>
            <person name="Dirks B."/>
            <person name="Dubchak I."/>
            <person name="Duplessis S."/>
            <person name="Ehlting J."/>
            <person name="Ellis B."/>
            <person name="Gendler K."/>
            <person name="Goodstein D."/>
            <person name="Gribskov M."/>
            <person name="Grimwood J."/>
            <person name="Groover A."/>
            <person name="Gunter L."/>
            <person name="Hamberger B."/>
            <person name="Heinze B."/>
            <person name="Helariutta Y."/>
            <person name="Henrissat B."/>
            <person name="Holligan D."/>
            <person name="Holt R."/>
            <person name="Huang W."/>
            <person name="Islam-Faridi N."/>
            <person name="Jones S."/>
            <person name="Jones-Rhoades M."/>
            <person name="Jorgensen R."/>
            <person name="Joshi C."/>
            <person name="Kangasjarvi J."/>
            <person name="Karlsson J."/>
            <person name="Kelleher C."/>
            <person name="Kirkpatrick R."/>
            <person name="Kirst M."/>
            <person name="Kohler A."/>
            <person name="Kalluri U."/>
            <person name="Larimer F."/>
            <person name="Leebens-Mack J."/>
            <person name="Leple J.C."/>
            <person name="Locascio P."/>
            <person name="Lou Y."/>
            <person name="Lucas S."/>
            <person name="Martin F."/>
            <person name="Montanini B."/>
            <person name="Napoli C."/>
            <person name="Nelson D.R."/>
            <person name="Nelson C."/>
            <person name="Nieminen K."/>
            <person name="Nilsson O."/>
            <person name="Pereda V."/>
            <person name="Peter G."/>
            <person name="Philippe R."/>
            <person name="Pilate G."/>
            <person name="Poliakov A."/>
            <person name="Razumovskaya J."/>
            <person name="Richardson P."/>
            <person name="Rinaldi C."/>
            <person name="Ritland K."/>
            <person name="Rouze P."/>
            <person name="Ryaboy D."/>
            <person name="Schmutz J."/>
            <person name="Schrader J."/>
            <person name="Segerman B."/>
            <person name="Shin H."/>
            <person name="Siddiqui A."/>
            <person name="Sterky F."/>
            <person name="Terry A."/>
            <person name="Tsai C.J."/>
            <person name="Uberbacher E."/>
            <person name="Unneberg P."/>
            <person name="Vahala J."/>
            <person name="Wall K."/>
            <person name="Wessler S."/>
            <person name="Yang G."/>
            <person name="Yin T."/>
            <person name="Douglas C."/>
            <person name="Marra M."/>
            <person name="Sandberg G."/>
            <person name="Van de Peer Y."/>
            <person name="Rokhsar D."/>
        </authorList>
    </citation>
    <scope>NUCLEOTIDE SEQUENCE [LARGE SCALE GENOMIC DNA]</scope>
    <source>
        <strain evidence="2">cv. Nisqually</strain>
    </source>
</reference>